<reference evidence="2 3" key="1">
    <citation type="journal article" date="2014" name="BMC Genomics">
        <title>Comparative genomics of the major fungal agents of human and animal Sporotrichosis: Sporothrix schenckii and Sporothrix brasiliensis.</title>
        <authorList>
            <person name="Teixeira M.M."/>
            <person name="de Almeida L.G."/>
            <person name="Kubitschek-Barreira P."/>
            <person name="Alves F.L."/>
            <person name="Kioshima E.S."/>
            <person name="Abadio A.K."/>
            <person name="Fernandes L."/>
            <person name="Derengowski L.S."/>
            <person name="Ferreira K.S."/>
            <person name="Souza R.C."/>
            <person name="Ruiz J.C."/>
            <person name="de Andrade N.C."/>
            <person name="Paes H.C."/>
            <person name="Nicola A.M."/>
            <person name="Albuquerque P."/>
            <person name="Gerber A.L."/>
            <person name="Martins V.P."/>
            <person name="Peconick L.D."/>
            <person name="Neto A.V."/>
            <person name="Chaucanez C.B."/>
            <person name="Silva P.A."/>
            <person name="Cunha O.L."/>
            <person name="de Oliveira F.F."/>
            <person name="dos Santos T.C."/>
            <person name="Barros A.L."/>
            <person name="Soares M.A."/>
            <person name="de Oliveira L.M."/>
            <person name="Marini M.M."/>
            <person name="Villalobos-Duno H."/>
            <person name="Cunha M.M."/>
            <person name="de Hoog S."/>
            <person name="da Silveira J.F."/>
            <person name="Henrissat B."/>
            <person name="Nino-Vega G.A."/>
            <person name="Cisalpino P.S."/>
            <person name="Mora-Montes H.M."/>
            <person name="Almeida S.R."/>
            <person name="Stajich J.E."/>
            <person name="Lopes-Bezerra L.M."/>
            <person name="Vasconcelos A.T."/>
            <person name="Felipe M.S."/>
        </authorList>
    </citation>
    <scope>NUCLEOTIDE SEQUENCE [LARGE SCALE GENOMIC DNA]</scope>
    <source>
        <strain evidence="2 3">1099-18</strain>
    </source>
</reference>
<dbReference type="RefSeq" id="XP_016585582.1">
    <property type="nucleotide sequence ID" value="XM_016731203.1"/>
</dbReference>
<evidence type="ECO:0000313" key="2">
    <source>
        <dbReference type="EMBL" id="KJR82906.1"/>
    </source>
</evidence>
<dbReference type="OrthoDB" id="201504at2759"/>
<feature type="transmembrane region" description="Helical" evidence="1">
    <location>
        <begin position="268"/>
        <end position="289"/>
    </location>
</feature>
<sequence>MASAALLGLTNYNSPLLRNAVPCALASLVVQYAVGLPSTFLVNPPSERFYDLTGALTNVAVVVLSLYLPRWRAEAQLAMASPGAALTLEPPHWRQAALSGAVALWAARLGTYLFRRILREGKDSRFDAMRTKPAKLLFAWTAQALWVVLCQSPVTAVNAVGAPVVAASAAGPAHSSSVLPNNVLWSDVAGFGLFAFGLVFESIADYQKSSWAAAKHAKQHDEVFMGRGLFSVSRYPHYFGETTLWTGLAVAAAGVLTRAPVRAALGDIGVATALSVAAISPAFTAFVLLKLSGVPLSEPKYDRKYGKRADYQKWKRDTPKFFPKLF</sequence>
<dbReference type="Proteomes" id="UP000033710">
    <property type="component" value="Unassembled WGS sequence"/>
</dbReference>
<dbReference type="AlphaFoldDB" id="A0A0F2M409"/>
<feature type="transmembrane region" description="Helical" evidence="1">
    <location>
        <begin position="183"/>
        <end position="200"/>
    </location>
</feature>
<keyword evidence="1" id="KW-1133">Transmembrane helix</keyword>
<dbReference type="PANTHER" id="PTHR32251:SF17">
    <property type="entry name" value="STEROID 5-ALPHA REDUCTASE C-TERMINAL DOMAIN-CONTAINING PROTEIN"/>
    <property type="match status" value="1"/>
</dbReference>
<keyword evidence="1" id="KW-0812">Transmembrane</keyword>
<dbReference type="InterPro" id="IPR010721">
    <property type="entry name" value="UstE-like"/>
</dbReference>
<dbReference type="GO" id="GO:0016020">
    <property type="term" value="C:membrane"/>
    <property type="evidence" value="ECO:0007669"/>
    <property type="project" value="TreeGrafter"/>
</dbReference>
<dbReference type="PANTHER" id="PTHR32251">
    <property type="entry name" value="3-OXO-5-ALPHA-STEROID 4-DEHYDROGENASE"/>
    <property type="match status" value="1"/>
</dbReference>
<keyword evidence="1" id="KW-0472">Membrane</keyword>
<accession>A0A0F2M409</accession>
<comment type="caution">
    <text evidence="2">The sequence shown here is derived from an EMBL/GenBank/DDBJ whole genome shotgun (WGS) entry which is preliminary data.</text>
</comment>
<protein>
    <submittedName>
        <fullName evidence="2">Uncharacterized protein</fullName>
    </submittedName>
</protein>
<proteinExistence type="predicted"/>
<organism evidence="2 3">
    <name type="scientific">Sporothrix schenckii 1099-18</name>
    <dbReference type="NCBI Taxonomy" id="1397361"/>
    <lineage>
        <taxon>Eukaryota</taxon>
        <taxon>Fungi</taxon>
        <taxon>Dikarya</taxon>
        <taxon>Ascomycota</taxon>
        <taxon>Pezizomycotina</taxon>
        <taxon>Sordariomycetes</taxon>
        <taxon>Sordariomycetidae</taxon>
        <taxon>Ophiostomatales</taxon>
        <taxon>Ophiostomataceae</taxon>
        <taxon>Sporothrix</taxon>
    </lineage>
</organism>
<dbReference type="EMBL" id="AXCR01000010">
    <property type="protein sequence ID" value="KJR82906.1"/>
    <property type="molecule type" value="Genomic_DNA"/>
</dbReference>
<feature type="transmembrane region" description="Helical" evidence="1">
    <location>
        <begin position="20"/>
        <end position="42"/>
    </location>
</feature>
<dbReference type="Gene3D" id="1.20.120.1630">
    <property type="match status" value="1"/>
</dbReference>
<dbReference type="VEuPathDB" id="FungiDB:SPSK_04396"/>
<name>A0A0F2M409_SPOSC</name>
<feature type="transmembrane region" description="Helical" evidence="1">
    <location>
        <begin position="49"/>
        <end position="68"/>
    </location>
</feature>
<reference evidence="2 3" key="2">
    <citation type="journal article" date="2015" name="Eukaryot. Cell">
        <title>Asexual propagation of a virulent clone complex in a human and feline outbreak of sporotrichosis.</title>
        <authorList>
            <person name="Teixeira Mde M."/>
            <person name="Rodrigues A.M."/>
            <person name="Tsui C.K."/>
            <person name="de Almeida L.G."/>
            <person name="Van Diepeningen A.D."/>
            <person name="van den Ende B.G."/>
            <person name="Fernandes G.F."/>
            <person name="Kano R."/>
            <person name="Hamelin R.C."/>
            <person name="Lopes-Bezerra L.M."/>
            <person name="Vasconcelos A.T."/>
            <person name="de Hoog S."/>
            <person name="de Camargo Z.P."/>
            <person name="Felipe M.S."/>
        </authorList>
    </citation>
    <scope>NUCLEOTIDE SEQUENCE [LARGE SCALE GENOMIC DNA]</scope>
    <source>
        <strain evidence="2 3">1099-18</strain>
    </source>
</reference>
<dbReference type="GeneID" id="27666480"/>
<dbReference type="KEGG" id="ssck:SPSK_04396"/>
<dbReference type="Pfam" id="PF06966">
    <property type="entry name" value="DUF1295"/>
    <property type="match status" value="1"/>
</dbReference>
<dbReference type="PROSITE" id="PS50244">
    <property type="entry name" value="S5A_REDUCTASE"/>
    <property type="match status" value="1"/>
</dbReference>
<evidence type="ECO:0000256" key="1">
    <source>
        <dbReference type="SAM" id="Phobius"/>
    </source>
</evidence>
<feature type="transmembrane region" description="Helical" evidence="1">
    <location>
        <begin position="235"/>
        <end position="256"/>
    </location>
</feature>
<evidence type="ECO:0000313" key="3">
    <source>
        <dbReference type="Proteomes" id="UP000033710"/>
    </source>
</evidence>
<gene>
    <name evidence="2" type="ORF">SPSK_04396</name>
</gene>